<comment type="caution">
    <text evidence="1">The sequence shown here is derived from an EMBL/GenBank/DDBJ whole genome shotgun (WGS) entry which is preliminary data.</text>
</comment>
<proteinExistence type="predicted"/>
<dbReference type="Proteomes" id="UP000326979">
    <property type="component" value="Unassembled WGS sequence"/>
</dbReference>
<evidence type="ECO:0008006" key="3">
    <source>
        <dbReference type="Google" id="ProtNLM"/>
    </source>
</evidence>
<reference evidence="1 2" key="1">
    <citation type="submission" date="2019-07" db="EMBL/GenBank/DDBJ databases">
        <title>New species of Amycolatopsis and Streptomyces.</title>
        <authorList>
            <person name="Duangmal K."/>
            <person name="Teo W.F.A."/>
            <person name="Lipun K."/>
        </authorList>
    </citation>
    <scope>NUCLEOTIDE SEQUENCE [LARGE SCALE GENOMIC DNA]</scope>
    <source>
        <strain evidence="1 2">TISTR 2346</strain>
    </source>
</reference>
<evidence type="ECO:0000313" key="1">
    <source>
        <dbReference type="EMBL" id="MPY45397.1"/>
    </source>
</evidence>
<organism evidence="1 2">
    <name type="scientific">Streptomyces phyllanthi</name>
    <dbReference type="NCBI Taxonomy" id="1803180"/>
    <lineage>
        <taxon>Bacteria</taxon>
        <taxon>Bacillati</taxon>
        <taxon>Actinomycetota</taxon>
        <taxon>Actinomycetes</taxon>
        <taxon>Kitasatosporales</taxon>
        <taxon>Streptomycetaceae</taxon>
        <taxon>Streptomyces</taxon>
    </lineage>
</organism>
<keyword evidence="2" id="KW-1185">Reference proteome</keyword>
<dbReference type="EMBL" id="VJZE01000447">
    <property type="protein sequence ID" value="MPY45397.1"/>
    <property type="molecule type" value="Genomic_DNA"/>
</dbReference>
<accession>A0A5N8WDA3</accession>
<name>A0A5N8WDA3_9ACTN</name>
<dbReference type="AlphaFoldDB" id="A0A5N8WDA3"/>
<dbReference type="RefSeq" id="WP_194236944.1">
    <property type="nucleotide sequence ID" value="NZ_BAABEQ010000032.1"/>
</dbReference>
<gene>
    <name evidence="1" type="ORF">FNH04_37500</name>
</gene>
<evidence type="ECO:0000313" key="2">
    <source>
        <dbReference type="Proteomes" id="UP000326979"/>
    </source>
</evidence>
<sequence length="102" mass="10743">MLASDDLWERTAAACALGEISGDAEPALPVLGSAWQGNPYTRGTITACLTEPGRAAAPAHDLLRTELATPRRHTARSGGHGSHDIVNDERLLRSCRAVLEAG</sequence>
<protein>
    <recommendedName>
        <fullName evidence="3">HEAT repeat domain-containing protein</fullName>
    </recommendedName>
</protein>